<dbReference type="KEGG" id="pseg:D3H65_10035"/>
<dbReference type="EMBL" id="CP032157">
    <property type="protein sequence ID" value="AXY74293.1"/>
    <property type="molecule type" value="Genomic_DNA"/>
</dbReference>
<name>A0A3B7MLW8_9BACT</name>
<reference evidence="1 2" key="1">
    <citation type="submission" date="2018-09" db="EMBL/GenBank/DDBJ databases">
        <title>Genome sequencing of strain 6GH32-13.</title>
        <authorList>
            <person name="Weon H.-Y."/>
            <person name="Heo J."/>
            <person name="Kwon S.-W."/>
        </authorList>
    </citation>
    <scope>NUCLEOTIDE SEQUENCE [LARGE SCALE GENOMIC DNA]</scope>
    <source>
        <strain evidence="1 2">5GH32-13</strain>
    </source>
</reference>
<accession>A0A3B7MLW8</accession>
<dbReference type="OrthoDB" id="667055at2"/>
<evidence type="ECO:0000313" key="2">
    <source>
        <dbReference type="Proteomes" id="UP000263900"/>
    </source>
</evidence>
<organism evidence="1 2">
    <name type="scientific">Paraflavitalea soli</name>
    <dbReference type="NCBI Taxonomy" id="2315862"/>
    <lineage>
        <taxon>Bacteria</taxon>
        <taxon>Pseudomonadati</taxon>
        <taxon>Bacteroidota</taxon>
        <taxon>Chitinophagia</taxon>
        <taxon>Chitinophagales</taxon>
        <taxon>Chitinophagaceae</taxon>
        <taxon>Paraflavitalea</taxon>
    </lineage>
</organism>
<sequence>MFGVMQQGDPKDRMNFILDNPDDIKHFIPLLTAGAEVNANQGRLLLLRAFYLITLVDDNEQLATWQVNLEDNYVLYKGRAYTFDAKQIRQLAKDNRFKYKAKFVRFSSKEEANSYLKKQLLDRSFIVADIPPVIYDGNFQVRVSRNNLHPHSRAAIDSLKKRLERVTPQNTYIINYVLNQSTMRDRNYYTFLVRCNKEVFESFSAAGNKAGKWRKEPTETVFFYRTH</sequence>
<dbReference type="Proteomes" id="UP000263900">
    <property type="component" value="Chromosome"/>
</dbReference>
<protein>
    <submittedName>
        <fullName evidence="1">Uncharacterized protein</fullName>
    </submittedName>
</protein>
<gene>
    <name evidence="1" type="ORF">D3H65_10035</name>
</gene>
<evidence type="ECO:0000313" key="1">
    <source>
        <dbReference type="EMBL" id="AXY74293.1"/>
    </source>
</evidence>
<dbReference type="AlphaFoldDB" id="A0A3B7MLW8"/>
<keyword evidence="2" id="KW-1185">Reference proteome</keyword>
<proteinExistence type="predicted"/>